<keyword evidence="7 9" id="KW-0694">RNA-binding</keyword>
<dbReference type="PANTHER" id="PTHR42907:SF1">
    <property type="entry name" value="FMN-LINKED OXIDOREDUCTASES SUPERFAMILY PROTEIN"/>
    <property type="match status" value="1"/>
</dbReference>
<comment type="similarity">
    <text evidence="9">Belongs to the Dus family. DusA subfamily.</text>
</comment>
<evidence type="ECO:0000313" key="11">
    <source>
        <dbReference type="EMBL" id="TNM64879.1"/>
    </source>
</evidence>
<dbReference type="NCBIfam" id="TIGR00742">
    <property type="entry name" value="yjbN"/>
    <property type="match status" value="1"/>
</dbReference>
<evidence type="ECO:0000259" key="10">
    <source>
        <dbReference type="Pfam" id="PF01207"/>
    </source>
</evidence>
<dbReference type="GO" id="GO:0102266">
    <property type="term" value="F:tRNA-dihydrouridine20a synthase activity"/>
    <property type="evidence" value="ECO:0007669"/>
    <property type="project" value="RHEA"/>
</dbReference>
<protein>
    <recommendedName>
        <fullName evidence="9">tRNA-dihydrouridine(20/20a) synthase</fullName>
        <ecNumber evidence="9">1.3.1.91</ecNumber>
    </recommendedName>
    <alternativeName>
        <fullName evidence="9">U20-specific dihydrouridine synthase</fullName>
        <shortName evidence="9">U20-specific Dus</shortName>
    </alternativeName>
    <alternativeName>
        <fullName evidence="9">tRNA-dihydrouridine synthase A</fullName>
    </alternativeName>
</protein>
<dbReference type="NCBIfam" id="NF008774">
    <property type="entry name" value="PRK11815.1"/>
    <property type="match status" value="1"/>
</dbReference>
<keyword evidence="8 9" id="KW-0560">Oxidoreductase</keyword>
<dbReference type="InterPro" id="IPR018517">
    <property type="entry name" value="tRNA_hU_synthase_CS"/>
</dbReference>
<dbReference type="GO" id="GO:0102264">
    <property type="term" value="F:tRNA-dihydrouridine20 synthase activity"/>
    <property type="evidence" value="ECO:0007669"/>
    <property type="project" value="UniProtKB-EC"/>
</dbReference>
<feature type="site" description="Interacts with tRNA; defines subfamily-specific binding signature" evidence="9">
    <location>
        <position position="260"/>
    </location>
</feature>
<evidence type="ECO:0000256" key="5">
    <source>
        <dbReference type="ARBA" id="ARBA00022694"/>
    </source>
</evidence>
<comment type="catalytic activity">
    <reaction evidence="9">
        <text>5,6-dihydrouridine(20) in tRNA + NADP(+) = uridine(20) in tRNA + NADPH + H(+)</text>
        <dbReference type="Rhea" id="RHEA:53336"/>
        <dbReference type="Rhea" id="RHEA-COMP:13533"/>
        <dbReference type="Rhea" id="RHEA-COMP:13534"/>
        <dbReference type="ChEBI" id="CHEBI:15378"/>
        <dbReference type="ChEBI" id="CHEBI:57783"/>
        <dbReference type="ChEBI" id="CHEBI:58349"/>
        <dbReference type="ChEBI" id="CHEBI:65315"/>
        <dbReference type="ChEBI" id="CHEBI:74443"/>
        <dbReference type="EC" id="1.3.1.91"/>
    </reaction>
</comment>
<evidence type="ECO:0000256" key="1">
    <source>
        <dbReference type="ARBA" id="ARBA00001917"/>
    </source>
</evidence>
<evidence type="ECO:0000256" key="8">
    <source>
        <dbReference type="ARBA" id="ARBA00023002"/>
    </source>
</evidence>
<evidence type="ECO:0000256" key="9">
    <source>
        <dbReference type="HAMAP-Rule" id="MF_02041"/>
    </source>
</evidence>
<evidence type="ECO:0000313" key="12">
    <source>
        <dbReference type="Proteomes" id="UP000311605"/>
    </source>
</evidence>
<dbReference type="InterPro" id="IPR004653">
    <property type="entry name" value="DusA"/>
</dbReference>
<dbReference type="Proteomes" id="UP000311605">
    <property type="component" value="Unassembled WGS sequence"/>
</dbReference>
<evidence type="ECO:0000256" key="2">
    <source>
        <dbReference type="ARBA" id="ARBA00022555"/>
    </source>
</evidence>
<comment type="cofactor">
    <cofactor evidence="1 9">
        <name>FMN</name>
        <dbReference type="ChEBI" id="CHEBI:58210"/>
    </cofactor>
</comment>
<organism evidence="11 12">
    <name type="scientific">Aliirhizobium smilacinae</name>
    <dbReference type="NCBI Taxonomy" id="1395944"/>
    <lineage>
        <taxon>Bacteria</taxon>
        <taxon>Pseudomonadati</taxon>
        <taxon>Pseudomonadota</taxon>
        <taxon>Alphaproteobacteria</taxon>
        <taxon>Hyphomicrobiales</taxon>
        <taxon>Rhizobiaceae</taxon>
        <taxon>Aliirhizobium</taxon>
    </lineage>
</organism>
<dbReference type="Gene3D" id="3.20.20.70">
    <property type="entry name" value="Aldolase class I"/>
    <property type="match status" value="1"/>
</dbReference>
<dbReference type="GO" id="GO:0000049">
    <property type="term" value="F:tRNA binding"/>
    <property type="evidence" value="ECO:0007669"/>
    <property type="project" value="UniProtKB-UniRule"/>
</dbReference>
<dbReference type="AlphaFoldDB" id="A0A5C4XNW4"/>
<keyword evidence="4 9" id="KW-0288">FMN</keyword>
<feature type="active site" description="Proton donor" evidence="9">
    <location>
        <position position="177"/>
    </location>
</feature>
<dbReference type="GO" id="GO:0050660">
    <property type="term" value="F:flavin adenine dinucleotide binding"/>
    <property type="evidence" value="ECO:0007669"/>
    <property type="project" value="InterPro"/>
</dbReference>
<keyword evidence="2 9" id="KW-0820">tRNA-binding</keyword>
<comment type="function">
    <text evidence="9">Catalyzes the synthesis of 5,6-dihydrouridine (D), a modified base found in the D-loop of most tRNAs, via the reduction of the C5-C6 double bond in target uridines. Specifically modifies U20 and U20a in tRNAs.</text>
</comment>
<keyword evidence="3 9" id="KW-0285">Flavoprotein</keyword>
<feature type="site" description="Interacts with tRNA" evidence="9">
    <location>
        <position position="263"/>
    </location>
</feature>
<dbReference type="EC" id="1.3.1.91" evidence="9"/>
<dbReference type="Pfam" id="PF01207">
    <property type="entry name" value="Dus"/>
    <property type="match status" value="1"/>
</dbReference>
<comment type="caution">
    <text evidence="11">The sequence shown here is derived from an EMBL/GenBank/DDBJ whole genome shotgun (WGS) entry which is preliminary data.</text>
</comment>
<dbReference type="HAMAP" id="MF_02041">
    <property type="entry name" value="DusA_subfam"/>
    <property type="match status" value="1"/>
</dbReference>
<proteinExistence type="inferred from homology"/>
<gene>
    <name evidence="9 11" type="primary">dusA</name>
    <name evidence="11" type="ORF">FHP24_00805</name>
</gene>
<dbReference type="OrthoDB" id="9783413at2"/>
<dbReference type="GO" id="GO:0010181">
    <property type="term" value="F:FMN binding"/>
    <property type="evidence" value="ECO:0007669"/>
    <property type="project" value="UniProtKB-UniRule"/>
</dbReference>
<dbReference type="Gene3D" id="1.20.120.1460">
    <property type="match status" value="1"/>
</dbReference>
<dbReference type="PANTHER" id="PTHR42907">
    <property type="entry name" value="FMN-LINKED OXIDOREDUCTASES SUPERFAMILY PROTEIN"/>
    <property type="match status" value="1"/>
</dbReference>
<keyword evidence="6 9" id="KW-0521">NADP</keyword>
<feature type="site" description="Interacts with tRNA; defines subfamily-specific binding signature" evidence="9">
    <location>
        <position position="384"/>
    </location>
</feature>
<feature type="binding site" evidence="9">
    <location>
        <position position="248"/>
    </location>
    <ligand>
        <name>FMN</name>
        <dbReference type="ChEBI" id="CHEBI:58210"/>
    </ligand>
</feature>
<dbReference type="SUPFAM" id="SSF51395">
    <property type="entry name" value="FMN-linked oxidoreductases"/>
    <property type="match status" value="1"/>
</dbReference>
<feature type="domain" description="DUS-like FMN-binding" evidence="10">
    <location>
        <begin position="92"/>
        <end position="396"/>
    </location>
</feature>
<evidence type="ECO:0000256" key="6">
    <source>
        <dbReference type="ARBA" id="ARBA00022857"/>
    </source>
</evidence>
<comment type="catalytic activity">
    <reaction evidence="9">
        <text>5,6-dihydrouridine(20a) in tRNA + NAD(+) = uridine(20a) in tRNA + NADH + H(+)</text>
        <dbReference type="Rhea" id="RHEA:53348"/>
        <dbReference type="Rhea" id="RHEA-COMP:13535"/>
        <dbReference type="Rhea" id="RHEA-COMP:13536"/>
        <dbReference type="ChEBI" id="CHEBI:15378"/>
        <dbReference type="ChEBI" id="CHEBI:57540"/>
        <dbReference type="ChEBI" id="CHEBI:57945"/>
        <dbReference type="ChEBI" id="CHEBI:65315"/>
        <dbReference type="ChEBI" id="CHEBI:74443"/>
    </reaction>
</comment>
<comment type="catalytic activity">
    <reaction evidence="9">
        <text>5,6-dihydrouridine(20) in tRNA + NAD(+) = uridine(20) in tRNA + NADH + H(+)</text>
        <dbReference type="Rhea" id="RHEA:53340"/>
        <dbReference type="Rhea" id="RHEA-COMP:13533"/>
        <dbReference type="Rhea" id="RHEA-COMP:13534"/>
        <dbReference type="ChEBI" id="CHEBI:15378"/>
        <dbReference type="ChEBI" id="CHEBI:57540"/>
        <dbReference type="ChEBI" id="CHEBI:57945"/>
        <dbReference type="ChEBI" id="CHEBI:65315"/>
        <dbReference type="ChEBI" id="CHEBI:74443"/>
        <dbReference type="EC" id="1.3.1.91"/>
    </reaction>
</comment>
<dbReference type="CDD" id="cd02801">
    <property type="entry name" value="DUS_like_FMN"/>
    <property type="match status" value="1"/>
</dbReference>
<accession>A0A5C4XNW4</accession>
<dbReference type="InterPro" id="IPR013785">
    <property type="entry name" value="Aldolase_TIM"/>
</dbReference>
<sequence length="423" mass="45517">MDTSINGQDAIRFPLPTALHQPSLPFPDVRLYSTAIPSTRPKARTVSEFITGLSIGNIPEAAGHGIVSSLCGADDVSFYQTALTSGEKIFAVAPMIDWTDRHCRYLHRQLSSRALLYTEMVVADAIIHGPRDRLLSFSPAEHPVALQLGGSDVGKLSEAIRIASDYGYDEINLNVGCPSDRVQSGTFGACLMRDAGHVADLVAAMKTVSTAPVTVKCRIGIDDQEPSDVLPDFLDRMIGAGADAIWIHARKAWLQGLSPKENREIPPLDYDLVHRMKRENPNVFLGINGGISDLDQAKSHLAVMDGVMLGRAAYQNTGLLAGVDAMLEGSDCAEGGASDTDWLALRDTMIAYAEEVIASGGRLHHVTRHMVGLFQGYAGARRFRQILSSEATKPGAGTEIISAAFAAIDLAGIREREAERIAV</sequence>
<keyword evidence="12" id="KW-1185">Reference proteome</keyword>
<feature type="site" description="Interacts with tRNA" evidence="9">
    <location>
        <position position="174"/>
    </location>
</feature>
<feature type="binding site" evidence="9">
    <location>
        <position position="147"/>
    </location>
    <ligand>
        <name>FMN</name>
        <dbReference type="ChEBI" id="CHEBI:58210"/>
    </ligand>
</feature>
<feature type="binding site" evidence="9">
    <location>
        <begin position="310"/>
        <end position="311"/>
    </location>
    <ligand>
        <name>FMN</name>
        <dbReference type="ChEBI" id="CHEBI:58210"/>
    </ligand>
</feature>
<evidence type="ECO:0000256" key="3">
    <source>
        <dbReference type="ARBA" id="ARBA00022630"/>
    </source>
</evidence>
<dbReference type="EMBL" id="VDMN01000001">
    <property type="protein sequence ID" value="TNM64879.1"/>
    <property type="molecule type" value="Genomic_DNA"/>
</dbReference>
<comment type="caution">
    <text evidence="9">Lacks conserved residue(s) required for the propagation of feature annotation.</text>
</comment>
<feature type="binding site" evidence="9">
    <location>
        <position position="216"/>
    </location>
    <ligand>
        <name>FMN</name>
        <dbReference type="ChEBI" id="CHEBI:58210"/>
    </ligand>
</feature>
<keyword evidence="5 9" id="KW-0819">tRNA processing</keyword>
<evidence type="ECO:0000256" key="4">
    <source>
        <dbReference type="ARBA" id="ARBA00022643"/>
    </source>
</evidence>
<feature type="site" description="Interacts with tRNA; defines subfamily-specific binding signature" evidence="9">
    <location>
        <position position="381"/>
    </location>
</feature>
<reference evidence="11 12" key="1">
    <citation type="submission" date="2019-06" db="EMBL/GenBank/DDBJ databases">
        <title>The draft genome of Rhizobium smilacinae PTYR-5.</title>
        <authorList>
            <person name="Liu L."/>
            <person name="Li L."/>
            <person name="Zhang X."/>
        </authorList>
    </citation>
    <scope>NUCLEOTIDE SEQUENCE [LARGE SCALE GENOMIC DNA]</scope>
    <source>
        <strain evidence="11 12">PTYR-5</strain>
    </source>
</reference>
<evidence type="ECO:0000256" key="7">
    <source>
        <dbReference type="ARBA" id="ARBA00022884"/>
    </source>
</evidence>
<comment type="catalytic activity">
    <reaction evidence="9">
        <text>5,6-dihydrouridine(20a) in tRNA + NADP(+) = uridine(20a) in tRNA + NADPH + H(+)</text>
        <dbReference type="Rhea" id="RHEA:53344"/>
        <dbReference type="Rhea" id="RHEA-COMP:13535"/>
        <dbReference type="Rhea" id="RHEA-COMP:13536"/>
        <dbReference type="ChEBI" id="CHEBI:15378"/>
        <dbReference type="ChEBI" id="CHEBI:57783"/>
        <dbReference type="ChEBI" id="CHEBI:58349"/>
        <dbReference type="ChEBI" id="CHEBI:65315"/>
        <dbReference type="ChEBI" id="CHEBI:74443"/>
    </reaction>
</comment>
<feature type="binding site" evidence="9">
    <location>
        <begin position="288"/>
        <end position="290"/>
    </location>
    <ligand>
        <name>FMN</name>
        <dbReference type="ChEBI" id="CHEBI:58210"/>
    </ligand>
</feature>
<dbReference type="InterPro" id="IPR035587">
    <property type="entry name" value="DUS-like_FMN-bd"/>
</dbReference>
<name>A0A5C4XNW4_9HYPH</name>
<dbReference type="PROSITE" id="PS01136">
    <property type="entry name" value="UPF0034"/>
    <property type="match status" value="1"/>
</dbReference>